<protein>
    <submittedName>
        <fullName evidence="2">Uncharacterized protein</fullName>
    </submittedName>
</protein>
<keyword evidence="3" id="KW-1185">Reference proteome</keyword>
<proteinExistence type="predicted"/>
<dbReference type="Proteomes" id="UP001239445">
    <property type="component" value="Unassembled WGS sequence"/>
</dbReference>
<feature type="compositionally biased region" description="Basic and acidic residues" evidence="1">
    <location>
        <begin position="147"/>
        <end position="161"/>
    </location>
</feature>
<feature type="compositionally biased region" description="Acidic residues" evidence="1">
    <location>
        <begin position="352"/>
        <end position="362"/>
    </location>
</feature>
<accession>A0AAJ0FEI0</accession>
<feature type="compositionally biased region" description="Polar residues" evidence="1">
    <location>
        <begin position="336"/>
        <end position="348"/>
    </location>
</feature>
<sequence length="444" mass="49252">MSSPKSSFATRRPSFLLSHLNLFDRAIAEDYLERTTPSSLTVWTGPPRSEHVSLIAKRMQTGLKGEQAESKPNQIAWMMANRPPPSVPKLTTSFRELSIKELGCPTIHGAAIATEHRNDQQRNDGTLSDPRSACSTSTRGSSLRQTRTKEWEIKAPKEDLATGRITSPRTPPHRRGVLPKKSILKQVPPWDPIPPEEHVHFEHRSAAPSRPLKRKSDTDEEALLDGPVKKVYLYPRKRLMPQGATFGKRQVSMANLPRCIVTDKPCLPYSLGRRGRMLRRQAEAEADADAEADDEASVDSAIPSPSRPSPSPLQPQPSPRPKAIPLPPPPERDDGASTSHPVQDTGVTAQEPVDEIPEYEEVDEEDEYLDEEEKYLDNNCLLAKVISLKNKMNSAISSVKDRSKHPAIVASRVARAAHIQFDMDPAALPYILNIKNSLPSGAHH</sequence>
<feature type="compositionally biased region" description="Basic and acidic residues" evidence="1">
    <location>
        <begin position="195"/>
        <end position="205"/>
    </location>
</feature>
<feature type="region of interest" description="Disordered" evidence="1">
    <location>
        <begin position="113"/>
        <end position="221"/>
    </location>
</feature>
<feature type="compositionally biased region" description="Pro residues" evidence="1">
    <location>
        <begin position="305"/>
        <end position="329"/>
    </location>
</feature>
<dbReference type="AlphaFoldDB" id="A0AAJ0FEI0"/>
<name>A0AAJ0FEI0_9PEZI</name>
<evidence type="ECO:0000313" key="3">
    <source>
        <dbReference type="Proteomes" id="UP001239445"/>
    </source>
</evidence>
<feature type="compositionally biased region" description="Polar residues" evidence="1">
    <location>
        <begin position="133"/>
        <end position="145"/>
    </location>
</feature>
<feature type="region of interest" description="Disordered" evidence="1">
    <location>
        <begin position="280"/>
        <end position="362"/>
    </location>
</feature>
<comment type="caution">
    <text evidence="2">The sequence shown here is derived from an EMBL/GenBank/DDBJ whole genome shotgun (WGS) entry which is preliminary data.</text>
</comment>
<dbReference type="EMBL" id="MU839828">
    <property type="protein sequence ID" value="KAK1758774.1"/>
    <property type="molecule type" value="Genomic_DNA"/>
</dbReference>
<gene>
    <name evidence="2" type="ORF">QBC47DRAFT_356699</name>
</gene>
<feature type="compositionally biased region" description="Acidic residues" evidence="1">
    <location>
        <begin position="284"/>
        <end position="297"/>
    </location>
</feature>
<reference evidence="2" key="1">
    <citation type="submission" date="2023-06" db="EMBL/GenBank/DDBJ databases">
        <title>Genome-scale phylogeny and comparative genomics of the fungal order Sordariales.</title>
        <authorList>
            <consortium name="Lawrence Berkeley National Laboratory"/>
            <person name="Hensen N."/>
            <person name="Bonometti L."/>
            <person name="Westerberg I."/>
            <person name="Brannstrom I.O."/>
            <person name="Guillou S."/>
            <person name="Cros-Aarteil S."/>
            <person name="Calhoun S."/>
            <person name="Haridas S."/>
            <person name="Kuo A."/>
            <person name="Mondo S."/>
            <person name="Pangilinan J."/>
            <person name="Riley R."/>
            <person name="Labutti K."/>
            <person name="Andreopoulos B."/>
            <person name="Lipzen A."/>
            <person name="Chen C."/>
            <person name="Yanf M."/>
            <person name="Daum C."/>
            <person name="Ng V."/>
            <person name="Clum A."/>
            <person name="Steindorff A."/>
            <person name="Ohm R."/>
            <person name="Martin F."/>
            <person name="Silar P."/>
            <person name="Natvig D."/>
            <person name="Lalanne C."/>
            <person name="Gautier V."/>
            <person name="Ament-Velasquez S.L."/>
            <person name="Kruys A."/>
            <person name="Hutchinson M.I."/>
            <person name="Powell A.J."/>
            <person name="Barry K."/>
            <person name="Miller A.N."/>
            <person name="Grigoriev I.V."/>
            <person name="Debuchy R."/>
            <person name="Gladieux P."/>
            <person name="Thoren M.H."/>
            <person name="Johannesson H."/>
        </authorList>
    </citation>
    <scope>NUCLEOTIDE SEQUENCE</scope>
    <source>
        <strain evidence="2">PSN4</strain>
    </source>
</reference>
<evidence type="ECO:0000313" key="2">
    <source>
        <dbReference type="EMBL" id="KAK1758774.1"/>
    </source>
</evidence>
<organism evidence="2 3">
    <name type="scientific">Echria macrotheca</name>
    <dbReference type="NCBI Taxonomy" id="438768"/>
    <lineage>
        <taxon>Eukaryota</taxon>
        <taxon>Fungi</taxon>
        <taxon>Dikarya</taxon>
        <taxon>Ascomycota</taxon>
        <taxon>Pezizomycotina</taxon>
        <taxon>Sordariomycetes</taxon>
        <taxon>Sordariomycetidae</taxon>
        <taxon>Sordariales</taxon>
        <taxon>Schizotheciaceae</taxon>
        <taxon>Echria</taxon>
    </lineage>
</organism>
<evidence type="ECO:0000256" key="1">
    <source>
        <dbReference type="SAM" id="MobiDB-lite"/>
    </source>
</evidence>